<accession>A7EML1</accession>
<dbReference type="RefSeq" id="XP_001592319.1">
    <property type="nucleotide sequence ID" value="XM_001592269.1"/>
</dbReference>
<organism evidence="1 2">
    <name type="scientific">Sclerotinia sclerotiorum (strain ATCC 18683 / 1980 / Ss-1)</name>
    <name type="common">White mold</name>
    <name type="synonym">Whetzelinia sclerotiorum</name>
    <dbReference type="NCBI Taxonomy" id="665079"/>
    <lineage>
        <taxon>Eukaryota</taxon>
        <taxon>Fungi</taxon>
        <taxon>Dikarya</taxon>
        <taxon>Ascomycota</taxon>
        <taxon>Pezizomycotina</taxon>
        <taxon>Leotiomycetes</taxon>
        <taxon>Helotiales</taxon>
        <taxon>Sclerotiniaceae</taxon>
        <taxon>Sclerotinia</taxon>
    </lineage>
</organism>
<gene>
    <name evidence="1" type="ORF">SS1G_06560</name>
</gene>
<keyword evidence="2" id="KW-1185">Reference proteome</keyword>
<dbReference type="KEGG" id="ssl:SS1G_06560"/>
<evidence type="ECO:0000313" key="1">
    <source>
        <dbReference type="EMBL" id="EDO04077.1"/>
    </source>
</evidence>
<dbReference type="AlphaFoldDB" id="A7EML1"/>
<proteinExistence type="predicted"/>
<name>A7EML1_SCLS1</name>
<sequence>MACLYITLNISVENIYALHPHTVASFASLGCRPKKVNKPEGQKNANKDA</sequence>
<dbReference type="Proteomes" id="UP000001312">
    <property type="component" value="Unassembled WGS sequence"/>
</dbReference>
<reference evidence="2" key="1">
    <citation type="journal article" date="2011" name="PLoS Genet.">
        <title>Genomic analysis of the necrotrophic fungal pathogens Sclerotinia sclerotiorum and Botrytis cinerea.</title>
        <authorList>
            <person name="Amselem J."/>
            <person name="Cuomo C.A."/>
            <person name="van Kan J.A."/>
            <person name="Viaud M."/>
            <person name="Benito E.P."/>
            <person name="Couloux A."/>
            <person name="Coutinho P.M."/>
            <person name="de Vries R.P."/>
            <person name="Dyer P.S."/>
            <person name="Fillinger S."/>
            <person name="Fournier E."/>
            <person name="Gout L."/>
            <person name="Hahn M."/>
            <person name="Kohn L."/>
            <person name="Lapalu N."/>
            <person name="Plummer K.M."/>
            <person name="Pradier J.M."/>
            <person name="Quevillon E."/>
            <person name="Sharon A."/>
            <person name="Simon A."/>
            <person name="ten Have A."/>
            <person name="Tudzynski B."/>
            <person name="Tudzynski P."/>
            <person name="Wincker P."/>
            <person name="Andrew M."/>
            <person name="Anthouard V."/>
            <person name="Beever R.E."/>
            <person name="Beffa R."/>
            <person name="Benoit I."/>
            <person name="Bouzid O."/>
            <person name="Brault B."/>
            <person name="Chen Z."/>
            <person name="Choquer M."/>
            <person name="Collemare J."/>
            <person name="Cotton P."/>
            <person name="Danchin E.G."/>
            <person name="Da Silva C."/>
            <person name="Gautier A."/>
            <person name="Giraud C."/>
            <person name="Giraud T."/>
            <person name="Gonzalez C."/>
            <person name="Grossetete S."/>
            <person name="Guldener U."/>
            <person name="Henrissat B."/>
            <person name="Howlett B.J."/>
            <person name="Kodira C."/>
            <person name="Kretschmer M."/>
            <person name="Lappartient A."/>
            <person name="Leroch M."/>
            <person name="Levis C."/>
            <person name="Mauceli E."/>
            <person name="Neuveglise C."/>
            <person name="Oeser B."/>
            <person name="Pearson M."/>
            <person name="Poulain J."/>
            <person name="Poussereau N."/>
            <person name="Quesneville H."/>
            <person name="Rascle C."/>
            <person name="Schumacher J."/>
            <person name="Segurens B."/>
            <person name="Sexton A."/>
            <person name="Silva E."/>
            <person name="Sirven C."/>
            <person name="Soanes D.M."/>
            <person name="Talbot N.J."/>
            <person name="Templeton M."/>
            <person name="Yandava C."/>
            <person name="Yarden O."/>
            <person name="Zeng Q."/>
            <person name="Rollins J.A."/>
            <person name="Lebrun M.H."/>
            <person name="Dickman M."/>
        </authorList>
    </citation>
    <scope>NUCLEOTIDE SEQUENCE [LARGE SCALE GENOMIC DNA]</scope>
    <source>
        <strain evidence="2">ATCC 18683 / 1980 / Ss-1</strain>
    </source>
</reference>
<protein>
    <submittedName>
        <fullName evidence="1">Uncharacterized protein</fullName>
    </submittedName>
</protein>
<dbReference type="GeneID" id="5488276"/>
<evidence type="ECO:0000313" key="2">
    <source>
        <dbReference type="Proteomes" id="UP000001312"/>
    </source>
</evidence>
<dbReference type="EMBL" id="CH476628">
    <property type="protein sequence ID" value="EDO04077.1"/>
    <property type="molecule type" value="Genomic_DNA"/>
</dbReference>
<dbReference type="InParanoid" id="A7EML1"/>